<dbReference type="GO" id="GO:0005634">
    <property type="term" value="C:nucleus"/>
    <property type="evidence" value="ECO:0007669"/>
    <property type="project" value="TreeGrafter"/>
</dbReference>
<accession>A0AAN6GCG7</accession>
<dbReference type="Pfam" id="PF00443">
    <property type="entry name" value="UCH"/>
    <property type="match status" value="1"/>
</dbReference>
<feature type="compositionally biased region" description="Low complexity" evidence="7">
    <location>
        <begin position="63"/>
        <end position="112"/>
    </location>
</feature>
<feature type="compositionally biased region" description="Basic and acidic residues" evidence="7">
    <location>
        <begin position="544"/>
        <end position="558"/>
    </location>
</feature>
<feature type="compositionally biased region" description="Low complexity" evidence="7">
    <location>
        <begin position="267"/>
        <end position="319"/>
    </location>
</feature>
<evidence type="ECO:0000256" key="7">
    <source>
        <dbReference type="SAM" id="MobiDB-lite"/>
    </source>
</evidence>
<organism evidence="9 10">
    <name type="scientific">Tilletia horrida</name>
    <dbReference type="NCBI Taxonomy" id="155126"/>
    <lineage>
        <taxon>Eukaryota</taxon>
        <taxon>Fungi</taxon>
        <taxon>Dikarya</taxon>
        <taxon>Basidiomycota</taxon>
        <taxon>Ustilaginomycotina</taxon>
        <taxon>Exobasidiomycetes</taxon>
        <taxon>Tilletiales</taxon>
        <taxon>Tilletiaceae</taxon>
        <taxon>Tilletia</taxon>
    </lineage>
</organism>
<keyword evidence="10" id="KW-1185">Reference proteome</keyword>
<feature type="compositionally biased region" description="Low complexity" evidence="7">
    <location>
        <begin position="1"/>
        <end position="56"/>
    </location>
</feature>
<feature type="compositionally biased region" description="Basic and acidic residues" evidence="7">
    <location>
        <begin position="114"/>
        <end position="128"/>
    </location>
</feature>
<sequence length="889" mass="91994">MASTAAAAPSAMRTPASPTPSSSSTASTPRGFVMPSPAAWSAAEASAEPGASVSGSRRTGTLSISSAASSSSAMAAGAAVSSPHDGSRSPSSSAQRRQQQPRSGRSSHGAHAAQHKEQQQQRAIDEARSIAASLPQASPSSSSPSSSSGSSSSSSSTVLLSTHVPADKIAIAYEPPPPSLAHPVVVSPHAWHPLPDSLHLQPSHLERARAVAELLARAKQQHARQAQRNTASTPAPSSPASATNKPKSPASASAWASSQPRTWAQLAAARSGQSGGTASASSASVSSSHPSSPLLARSAHGPHGASATPTTATRATSPALSIASGSRAAPAVPVRKPFRAMLEDAGTTFQAPLTHPRGLINQGNMCFANAKILQVLVYCAPFFNLFTLIGQHVPQDLANRNPLVEAVVQFLREFSPVQPNATPATAAALAQAQDALLPELIYNAMRHNRRFEAMLKRGHQEDAEEFLGFFLDTLHEELLSALGRWEAKLDPPQMRNGAGANGHRHPGVNGYAHSEAGTSASASSRAASVDARGAGGDEDDENEAREVMRPRSPGHGEEDGWMEVGQKGRTSFTRTTSTSESPITRIFGGKLRSVLRVPGAKDSATLEPYQALQLVIDEPHVHTIEDALLNLTTPELLTDLSGPRGTRVDGTKTVFVETLPPVLVVHLKRFYYDEVGGVGKIMKKVGYGTTLEIRDEVLSPARRVSAGASAGGSRRYKLFGIVYHHGRYATGGHYTVDVLRQDGSEWIHIDDTIYYHVPTELVSSLAPGQQESSGASTPAGRTGANGLGSPAPLHSALPNGHHHHHAAIPPPGSSAAARSAAAGSATSTAPGSPVPASASASVGAGPTGGGALAAAGVVNGSARRRHDGLAYLLFYRRDDLASAAAAAAA</sequence>
<evidence type="ECO:0000313" key="10">
    <source>
        <dbReference type="Proteomes" id="UP001176521"/>
    </source>
</evidence>
<dbReference type="SUPFAM" id="SSF54001">
    <property type="entry name" value="Cysteine proteinases"/>
    <property type="match status" value="1"/>
</dbReference>
<dbReference type="PANTHER" id="PTHR24006">
    <property type="entry name" value="UBIQUITIN CARBOXYL-TERMINAL HYDROLASE"/>
    <property type="match status" value="1"/>
</dbReference>
<evidence type="ECO:0000313" key="9">
    <source>
        <dbReference type="EMBL" id="KAK0533706.1"/>
    </source>
</evidence>
<dbReference type="GO" id="GO:0005829">
    <property type="term" value="C:cytosol"/>
    <property type="evidence" value="ECO:0007669"/>
    <property type="project" value="TreeGrafter"/>
</dbReference>
<evidence type="ECO:0000256" key="2">
    <source>
        <dbReference type="ARBA" id="ARBA00012759"/>
    </source>
</evidence>
<dbReference type="EC" id="3.4.19.12" evidence="2"/>
<gene>
    <name evidence="9" type="ORF">OC842_002893</name>
</gene>
<feature type="region of interest" description="Disordered" evidence="7">
    <location>
        <begin position="493"/>
        <end position="562"/>
    </location>
</feature>
<dbReference type="Proteomes" id="UP001176521">
    <property type="component" value="Unassembled WGS sequence"/>
</dbReference>
<protein>
    <recommendedName>
        <fullName evidence="2">ubiquitinyl hydrolase 1</fullName>
        <ecNumber evidence="2">3.4.19.12</ecNumber>
    </recommendedName>
</protein>
<comment type="caution">
    <text evidence="9">The sequence shown here is derived from an EMBL/GenBank/DDBJ whole genome shotgun (WGS) entry which is preliminary data.</text>
</comment>
<dbReference type="GO" id="GO:0016579">
    <property type="term" value="P:protein deubiquitination"/>
    <property type="evidence" value="ECO:0007669"/>
    <property type="project" value="InterPro"/>
</dbReference>
<feature type="domain" description="USP" evidence="8">
    <location>
        <begin position="357"/>
        <end position="774"/>
    </location>
</feature>
<feature type="compositionally biased region" description="Low complexity" evidence="7">
    <location>
        <begin position="129"/>
        <end position="159"/>
    </location>
</feature>
<evidence type="ECO:0000256" key="6">
    <source>
        <dbReference type="ARBA" id="ARBA00022807"/>
    </source>
</evidence>
<dbReference type="PANTHER" id="PTHR24006:SF687">
    <property type="entry name" value="UBIQUITIN CARBOXYL-TERMINAL HYDROLASE 10"/>
    <property type="match status" value="1"/>
</dbReference>
<proteinExistence type="predicted"/>
<dbReference type="CDD" id="cd02257">
    <property type="entry name" value="Peptidase_C19"/>
    <property type="match status" value="1"/>
</dbReference>
<feature type="compositionally biased region" description="Low complexity" evidence="7">
    <location>
        <begin position="813"/>
        <end position="843"/>
    </location>
</feature>
<dbReference type="InterPro" id="IPR050164">
    <property type="entry name" value="Peptidase_C19"/>
</dbReference>
<dbReference type="EMBL" id="JAPDMQ010000132">
    <property type="protein sequence ID" value="KAK0533706.1"/>
    <property type="molecule type" value="Genomic_DNA"/>
</dbReference>
<evidence type="ECO:0000256" key="5">
    <source>
        <dbReference type="ARBA" id="ARBA00022801"/>
    </source>
</evidence>
<dbReference type="PROSITE" id="PS50235">
    <property type="entry name" value="USP_3"/>
    <property type="match status" value="1"/>
</dbReference>
<dbReference type="InterPro" id="IPR028889">
    <property type="entry name" value="USP"/>
</dbReference>
<keyword evidence="5" id="KW-0378">Hydrolase</keyword>
<evidence type="ECO:0000256" key="4">
    <source>
        <dbReference type="ARBA" id="ARBA00022786"/>
    </source>
</evidence>
<feature type="compositionally biased region" description="Low complexity" evidence="7">
    <location>
        <begin position="216"/>
        <end position="258"/>
    </location>
</feature>
<evidence type="ECO:0000256" key="3">
    <source>
        <dbReference type="ARBA" id="ARBA00022670"/>
    </source>
</evidence>
<evidence type="ECO:0000256" key="1">
    <source>
        <dbReference type="ARBA" id="ARBA00000707"/>
    </source>
</evidence>
<dbReference type="AlphaFoldDB" id="A0AAN6GCG7"/>
<evidence type="ECO:0000259" key="8">
    <source>
        <dbReference type="PROSITE" id="PS50235"/>
    </source>
</evidence>
<dbReference type="Gene3D" id="3.90.70.10">
    <property type="entry name" value="Cysteine proteinases"/>
    <property type="match status" value="1"/>
</dbReference>
<feature type="region of interest" description="Disordered" evidence="7">
    <location>
        <begin position="765"/>
        <end position="843"/>
    </location>
</feature>
<feature type="region of interest" description="Disordered" evidence="7">
    <location>
        <begin position="216"/>
        <end position="328"/>
    </location>
</feature>
<dbReference type="InterPro" id="IPR038765">
    <property type="entry name" value="Papain-like_cys_pep_sf"/>
</dbReference>
<dbReference type="GO" id="GO:0004843">
    <property type="term" value="F:cysteine-type deubiquitinase activity"/>
    <property type="evidence" value="ECO:0007669"/>
    <property type="project" value="UniProtKB-EC"/>
</dbReference>
<dbReference type="GO" id="GO:0006508">
    <property type="term" value="P:proteolysis"/>
    <property type="evidence" value="ECO:0007669"/>
    <property type="project" value="UniProtKB-KW"/>
</dbReference>
<reference evidence="9" key="1">
    <citation type="journal article" date="2023" name="PhytoFront">
        <title>Draft Genome Resources of Seven Strains of Tilletia horrida, Causal Agent of Kernel Smut of Rice.</title>
        <authorList>
            <person name="Khanal S."/>
            <person name="Antony Babu S."/>
            <person name="Zhou X.G."/>
        </authorList>
    </citation>
    <scope>NUCLEOTIDE SEQUENCE</scope>
    <source>
        <strain evidence="9">TX3</strain>
    </source>
</reference>
<keyword evidence="4" id="KW-0833">Ubl conjugation pathway</keyword>
<name>A0AAN6GCG7_9BASI</name>
<dbReference type="InterPro" id="IPR018200">
    <property type="entry name" value="USP_CS"/>
</dbReference>
<feature type="compositionally biased region" description="Low complexity" evidence="7">
    <location>
        <begin position="512"/>
        <end position="532"/>
    </location>
</feature>
<keyword evidence="3" id="KW-0645">Protease</keyword>
<dbReference type="PROSITE" id="PS00973">
    <property type="entry name" value="USP_2"/>
    <property type="match status" value="1"/>
</dbReference>
<feature type="compositionally biased region" description="Polar residues" evidence="7">
    <location>
        <begin position="766"/>
        <end position="776"/>
    </location>
</feature>
<comment type="catalytic activity">
    <reaction evidence="1">
        <text>Thiol-dependent hydrolysis of ester, thioester, amide, peptide and isopeptide bonds formed by the C-terminal Gly of ubiquitin (a 76-residue protein attached to proteins as an intracellular targeting signal).</text>
        <dbReference type="EC" id="3.4.19.12"/>
    </reaction>
</comment>
<feature type="region of interest" description="Disordered" evidence="7">
    <location>
        <begin position="1"/>
        <end position="159"/>
    </location>
</feature>
<dbReference type="InterPro" id="IPR001394">
    <property type="entry name" value="Peptidase_C19_UCH"/>
</dbReference>
<keyword evidence="6" id="KW-0788">Thiol protease</keyword>